<evidence type="ECO:0000259" key="8">
    <source>
        <dbReference type="PROSITE" id="PS51489"/>
    </source>
</evidence>
<comment type="caution">
    <text evidence="9">The sequence shown here is derived from an EMBL/GenBank/DDBJ whole genome shotgun (WGS) entry which is preliminary data.</text>
</comment>
<evidence type="ECO:0000256" key="1">
    <source>
        <dbReference type="ARBA" id="ARBA00004629"/>
    </source>
</evidence>
<evidence type="ECO:0000259" key="7">
    <source>
        <dbReference type="PROSITE" id="PS50011"/>
    </source>
</evidence>
<dbReference type="PANTHER" id="PTHR14030:SF4">
    <property type="entry name" value="BUB1 KINASE, ISOFORM A-RELATED"/>
    <property type="match status" value="1"/>
</dbReference>
<feature type="region of interest" description="Disordered" evidence="6">
    <location>
        <begin position="533"/>
        <end position="647"/>
    </location>
</feature>
<dbReference type="GO" id="GO:0051754">
    <property type="term" value="P:meiotic sister chromatid cohesion, centromeric"/>
    <property type="evidence" value="ECO:0007669"/>
    <property type="project" value="TreeGrafter"/>
</dbReference>
<feature type="region of interest" description="Disordered" evidence="6">
    <location>
        <begin position="322"/>
        <end position="342"/>
    </location>
</feature>
<gene>
    <name evidence="9" type="ORF">RDB_LOCUS14557</name>
</gene>
<protein>
    <recommendedName>
        <fullName evidence="11">Checkpoint serine/threonine-protein kinase</fullName>
    </recommendedName>
</protein>
<dbReference type="InterPro" id="IPR008271">
    <property type="entry name" value="Ser/Thr_kinase_AS"/>
</dbReference>
<evidence type="ECO:0000256" key="5">
    <source>
        <dbReference type="SAM" id="Coils"/>
    </source>
</evidence>
<dbReference type="CDD" id="cd13981">
    <property type="entry name" value="STKc_Bub1_BubR1"/>
    <property type="match status" value="1"/>
</dbReference>
<dbReference type="GO" id="GO:0000776">
    <property type="term" value="C:kinetochore"/>
    <property type="evidence" value="ECO:0007669"/>
    <property type="project" value="UniProtKB-KW"/>
</dbReference>
<feature type="compositionally biased region" description="Basic and acidic residues" evidence="6">
    <location>
        <begin position="483"/>
        <end position="492"/>
    </location>
</feature>
<feature type="region of interest" description="Disordered" evidence="6">
    <location>
        <begin position="483"/>
        <end position="505"/>
    </location>
</feature>
<feature type="region of interest" description="Disordered" evidence="6">
    <location>
        <begin position="206"/>
        <end position="241"/>
    </location>
</feature>
<keyword evidence="4" id="KW-0137">Centromere</keyword>
<feature type="compositionally biased region" description="Polar residues" evidence="6">
    <location>
        <begin position="635"/>
        <end position="647"/>
    </location>
</feature>
<name>A0A8H2XLE1_9AGAM</name>
<dbReference type="Proteomes" id="UP000663850">
    <property type="component" value="Unassembled WGS sequence"/>
</dbReference>
<dbReference type="SMART" id="SM00777">
    <property type="entry name" value="Mad3_BUB1_I"/>
    <property type="match status" value="1"/>
</dbReference>
<dbReference type="FunFam" id="1.25.40.430:FF:000003">
    <property type="entry name" value="Checkpoint serine/threonine-protein kinase BUB1"/>
    <property type="match status" value="1"/>
</dbReference>
<feature type="region of interest" description="Disordered" evidence="6">
    <location>
        <begin position="264"/>
        <end position="310"/>
    </location>
</feature>
<feature type="region of interest" description="Disordered" evidence="6">
    <location>
        <begin position="356"/>
        <end position="439"/>
    </location>
</feature>
<dbReference type="EMBL" id="CAJMWZ010000785">
    <property type="protein sequence ID" value="CAE6425890.1"/>
    <property type="molecule type" value="Genomic_DNA"/>
</dbReference>
<feature type="coiled-coil region" evidence="5">
    <location>
        <begin position="823"/>
        <end position="850"/>
    </location>
</feature>
<reference evidence="9" key="1">
    <citation type="submission" date="2021-01" db="EMBL/GenBank/DDBJ databases">
        <authorList>
            <person name="Kaushik A."/>
        </authorList>
    </citation>
    <scope>NUCLEOTIDE SEQUENCE</scope>
    <source>
        <strain evidence="9">Type strain: AG8-Rh-89/</strain>
    </source>
</reference>
<dbReference type="PROSITE" id="PS50011">
    <property type="entry name" value="PROTEIN_KINASE_DOM"/>
    <property type="match status" value="1"/>
</dbReference>
<dbReference type="InterPro" id="IPR011009">
    <property type="entry name" value="Kinase-like_dom_sf"/>
</dbReference>
<feature type="region of interest" description="Disordered" evidence="6">
    <location>
        <begin position="693"/>
        <end position="790"/>
    </location>
</feature>
<dbReference type="Pfam" id="PF00069">
    <property type="entry name" value="Pkinase"/>
    <property type="match status" value="1"/>
</dbReference>
<keyword evidence="3" id="KW-0995">Kinetochore</keyword>
<keyword evidence="2" id="KW-0158">Chromosome</keyword>
<dbReference type="InterPro" id="IPR013212">
    <property type="entry name" value="Mad3/Bub1_I"/>
</dbReference>
<dbReference type="InterPro" id="IPR000719">
    <property type="entry name" value="Prot_kinase_dom"/>
</dbReference>
<evidence type="ECO:0000256" key="6">
    <source>
        <dbReference type="SAM" id="MobiDB-lite"/>
    </source>
</evidence>
<dbReference type="GO" id="GO:0005524">
    <property type="term" value="F:ATP binding"/>
    <property type="evidence" value="ECO:0007669"/>
    <property type="project" value="InterPro"/>
</dbReference>
<organism evidence="9 10">
    <name type="scientific">Rhizoctonia solani</name>
    <dbReference type="NCBI Taxonomy" id="456999"/>
    <lineage>
        <taxon>Eukaryota</taxon>
        <taxon>Fungi</taxon>
        <taxon>Dikarya</taxon>
        <taxon>Basidiomycota</taxon>
        <taxon>Agaricomycotina</taxon>
        <taxon>Agaricomycetes</taxon>
        <taxon>Cantharellales</taxon>
        <taxon>Ceratobasidiaceae</taxon>
        <taxon>Rhizoctonia</taxon>
    </lineage>
</organism>
<feature type="compositionally biased region" description="Basic and acidic residues" evidence="6">
    <location>
        <begin position="279"/>
        <end position="292"/>
    </location>
</feature>
<evidence type="ECO:0000313" key="9">
    <source>
        <dbReference type="EMBL" id="CAE6425890.1"/>
    </source>
</evidence>
<evidence type="ECO:0000313" key="10">
    <source>
        <dbReference type="Proteomes" id="UP000663850"/>
    </source>
</evidence>
<accession>A0A8H2XLE1</accession>
<feature type="compositionally biased region" description="Polar residues" evidence="6">
    <location>
        <begin position="607"/>
        <end position="620"/>
    </location>
</feature>
<dbReference type="GO" id="GO:0004672">
    <property type="term" value="F:protein kinase activity"/>
    <property type="evidence" value="ECO:0007669"/>
    <property type="project" value="InterPro"/>
</dbReference>
<dbReference type="PANTHER" id="PTHR14030">
    <property type="entry name" value="MITOTIC CHECKPOINT SERINE/THREONINE-PROTEIN KINASE BUB1"/>
    <property type="match status" value="1"/>
</dbReference>
<dbReference type="AlphaFoldDB" id="A0A8H2XLE1"/>
<dbReference type="Gene3D" id="1.10.510.10">
    <property type="entry name" value="Transferase(Phosphotransferase) domain 1"/>
    <property type="match status" value="1"/>
</dbReference>
<feature type="compositionally biased region" description="Polar residues" evidence="6">
    <location>
        <begin position="750"/>
        <end position="760"/>
    </location>
</feature>
<dbReference type="PROSITE" id="PS00108">
    <property type="entry name" value="PROTEIN_KINASE_ST"/>
    <property type="match status" value="1"/>
</dbReference>
<sequence length="1244" mass="137390">MSAEPPTVDIAVIEHQKENILPRKNGRSAVALSNLLSAPRPQLAKQLAEGHAKHQDAVQIALEEDEDPMAAYVSYVDWVVECYPAGSNSESGLVPLLERATREFREDPRYINDLRYLKLWICYAGIVEKPETIYAYLLANDIGSVWELFYTEYANTLERGRNMRKADETYQLGIARKAKPLKRLQQRYEEFQKRMLAAPAGSSVDVDEAMAPAPPVPTARKVLGERTKPASSTDDPFIVSSSLSRANNNGARIPVFRDADQPGTCKFSGIQTNEWADVGTRDSRRKENHSDGKSWQGETLPQLKHGVFTPKTPKIEVYRDAEDPAPARTPHAPRPGHEDVFAPSLQPKESEALRQNPFKNWDSPTSKQPAAGSSKSTPPPLGSSTSAPTASSSAPQTLLSSSDPLPAWPKPKPLKPLPSLPKRLRNPAPGPGKKAEQICLPLARLQASGSSLEEYSPDEARARALGLLGKKWAPPPVVLAVPVRDDNGRSRANDGMGKVGKKEKERTMTMTMAGEPTVTVNTRAALGDVFEMFNTSPGKDKERADTIEEEDEGEEALRPSLSMMQLSEGQKSPPTPTPATTSLRRSENSNRPPVPYFEVGKSGGNAVATSNENARPSNENPPKASENARNENAFRASNENGPGLSTRTLGSKMPIFVDEPATAVKAKIPVFRDEPVPGVIPAGSKNVLKTKSFTPFVDPPTEEPPVAPATAAVTPSGPPKPKSFAPFVDPPAEPKTPKFAVFQDEEEVAQPSSNNSTFTLNPPPQLPDQEEYDEPVDDEDDEHDTRYVPMGGRLGHFNVMTPITERTCEFTTTTLRAAAAWRNEIAEDPVAEAEEETKEAEEEMKDAALEPINPFSPELLQELMAQIPAPPSVQDLSYAEANQLDALVKFGKSKKSDELPITLGESDEYSVVAKIGEGGYGAVFLAMYMPEDEDEDDSGFVDDDTSVAVKVVRPADRWEYTVLSRLRAALPQHLLSNVIRPRRLYHYQDESFLVMDYCGQGSLLDTVNRSASCGFSPANSTHPGLDELLIMFFTIELLRLISAMHAAGFVHGDLKIDNCLLRTEDVPDEARAWSSKYDPTGEHGWSYKGIRMIDFGRGIDINLFQPGQTFIGDWPTDQRDAVELREGRPWTFQTDYFGLAGIVYCMLFGKYIETVPYQDGERTKYKINMTLKRYWQTEIWSTLFDMLLNPTTVRPDGDMPLTAELDELRERMEQWLVENCDKGSRSLKSLLKKVSIAATEGRPI</sequence>
<dbReference type="Gene3D" id="1.25.40.430">
    <property type="match status" value="1"/>
</dbReference>
<dbReference type="SUPFAM" id="SSF56112">
    <property type="entry name" value="Protein kinase-like (PK-like)"/>
    <property type="match status" value="1"/>
</dbReference>
<feature type="compositionally biased region" description="Acidic residues" evidence="6">
    <location>
        <begin position="768"/>
        <end position="782"/>
    </location>
</feature>
<comment type="subcellular location">
    <subcellularLocation>
        <location evidence="1">Chromosome</location>
        <location evidence="1">Centromere</location>
        <location evidence="1">Kinetochore</location>
    </subcellularLocation>
</comment>
<feature type="compositionally biased region" description="Pro residues" evidence="6">
    <location>
        <begin position="406"/>
        <end position="419"/>
    </location>
</feature>
<feature type="compositionally biased region" description="Low complexity" evidence="6">
    <location>
        <begin position="382"/>
        <end position="405"/>
    </location>
</feature>
<evidence type="ECO:0000256" key="4">
    <source>
        <dbReference type="ARBA" id="ARBA00023328"/>
    </source>
</evidence>
<dbReference type="InterPro" id="IPR015661">
    <property type="entry name" value="Bub1/Mad3"/>
</dbReference>
<feature type="domain" description="BUB1 N-terminal" evidence="8">
    <location>
        <begin position="54"/>
        <end position="212"/>
    </location>
</feature>
<feature type="compositionally biased region" description="Polar residues" evidence="6">
    <location>
        <begin position="229"/>
        <end position="241"/>
    </location>
</feature>
<evidence type="ECO:0000256" key="3">
    <source>
        <dbReference type="ARBA" id="ARBA00022838"/>
    </source>
</evidence>
<dbReference type="Pfam" id="PF08311">
    <property type="entry name" value="Mad3_BUB1_I"/>
    <property type="match status" value="1"/>
</dbReference>
<feature type="domain" description="Protein kinase" evidence="7">
    <location>
        <begin position="909"/>
        <end position="1244"/>
    </location>
</feature>
<dbReference type="PROSITE" id="PS51489">
    <property type="entry name" value="BUB1_N"/>
    <property type="match status" value="1"/>
</dbReference>
<proteinExistence type="predicted"/>
<dbReference type="GO" id="GO:0005634">
    <property type="term" value="C:nucleus"/>
    <property type="evidence" value="ECO:0007669"/>
    <property type="project" value="TreeGrafter"/>
</dbReference>
<evidence type="ECO:0008006" key="11">
    <source>
        <dbReference type="Google" id="ProtNLM"/>
    </source>
</evidence>
<dbReference type="GO" id="GO:0007094">
    <property type="term" value="P:mitotic spindle assembly checkpoint signaling"/>
    <property type="evidence" value="ECO:0007669"/>
    <property type="project" value="InterPro"/>
</dbReference>
<dbReference type="SMART" id="SM00220">
    <property type="entry name" value="S_TKc"/>
    <property type="match status" value="1"/>
</dbReference>
<keyword evidence="5" id="KW-0175">Coiled coil</keyword>
<evidence type="ECO:0000256" key="2">
    <source>
        <dbReference type="ARBA" id="ARBA00022454"/>
    </source>
</evidence>
<dbReference type="GO" id="GO:0032991">
    <property type="term" value="C:protein-containing complex"/>
    <property type="evidence" value="ECO:0007669"/>
    <property type="project" value="UniProtKB-ARBA"/>
</dbReference>
<feature type="compositionally biased region" description="Polar residues" evidence="6">
    <location>
        <begin position="562"/>
        <end position="572"/>
    </location>
</feature>